<dbReference type="Gene3D" id="1.10.260.40">
    <property type="entry name" value="lambda repressor-like DNA-binding domains"/>
    <property type="match status" value="1"/>
</dbReference>
<comment type="caution">
    <text evidence="6">The sequence shown here is derived from an EMBL/GenBank/DDBJ whole genome shotgun (WGS) entry which is preliminary data.</text>
</comment>
<dbReference type="InterPro" id="IPR028082">
    <property type="entry name" value="Peripla_BP_I"/>
</dbReference>
<dbReference type="InterPro" id="IPR000843">
    <property type="entry name" value="HTH_LacI"/>
</dbReference>
<gene>
    <name evidence="6" type="ORF">HHJ77_00525</name>
    <name evidence="5" type="ORF">HHJ78_08690</name>
</gene>
<evidence type="ECO:0000256" key="2">
    <source>
        <dbReference type="ARBA" id="ARBA00023125"/>
    </source>
</evidence>
<dbReference type="Gene3D" id="3.40.50.2300">
    <property type="match status" value="2"/>
</dbReference>
<accession>A0A7Y0URK5</accession>
<organism evidence="6 7">
    <name type="scientific">Mobiluncus mulieris</name>
    <dbReference type="NCBI Taxonomy" id="2052"/>
    <lineage>
        <taxon>Bacteria</taxon>
        <taxon>Bacillati</taxon>
        <taxon>Actinomycetota</taxon>
        <taxon>Actinomycetes</taxon>
        <taxon>Actinomycetales</taxon>
        <taxon>Actinomycetaceae</taxon>
        <taxon>Mobiluncus</taxon>
    </lineage>
</organism>
<evidence type="ECO:0000313" key="5">
    <source>
        <dbReference type="EMBL" id="NMW65590.1"/>
    </source>
</evidence>
<dbReference type="PROSITE" id="PS50932">
    <property type="entry name" value="HTH_LACI_2"/>
    <property type="match status" value="1"/>
</dbReference>
<evidence type="ECO:0000313" key="7">
    <source>
        <dbReference type="Proteomes" id="UP000575397"/>
    </source>
</evidence>
<dbReference type="InterPro" id="IPR010982">
    <property type="entry name" value="Lambda_DNA-bd_dom_sf"/>
</dbReference>
<dbReference type="CDD" id="cd01392">
    <property type="entry name" value="HTH_LacI"/>
    <property type="match status" value="1"/>
</dbReference>
<dbReference type="GO" id="GO:0003700">
    <property type="term" value="F:DNA-binding transcription factor activity"/>
    <property type="evidence" value="ECO:0007669"/>
    <property type="project" value="TreeGrafter"/>
</dbReference>
<evidence type="ECO:0000313" key="6">
    <source>
        <dbReference type="EMBL" id="NMX02455.1"/>
    </source>
</evidence>
<dbReference type="PROSITE" id="PS00356">
    <property type="entry name" value="HTH_LACI_1"/>
    <property type="match status" value="1"/>
</dbReference>
<feature type="domain" description="HTH lacI-type" evidence="4">
    <location>
        <begin position="6"/>
        <end position="60"/>
    </location>
</feature>
<evidence type="ECO:0000256" key="3">
    <source>
        <dbReference type="ARBA" id="ARBA00023163"/>
    </source>
</evidence>
<dbReference type="Pfam" id="PF00356">
    <property type="entry name" value="LacI"/>
    <property type="match status" value="1"/>
</dbReference>
<dbReference type="SMART" id="SM00354">
    <property type="entry name" value="HTH_LACI"/>
    <property type="match status" value="1"/>
</dbReference>
<dbReference type="AlphaFoldDB" id="A0A7Y0URK5"/>
<sequence length="349" mass="38452">MPAQRVNIKDVAKQARVGIVTVSRALNGQEGVSDKTRQRIQDIADSLGYRPNRHARFLKLSFNRSIAVVIKGLDNPLFAKILGRMEREIRAHEYLMSIVSVPHWSDELSEAVKIVNEESVSGVVFLGAQYEHRAADMEKLRVPFVVSTVSWMDSAYRERYASVSIDDRGEAGRAVDYLYGLGHRRIALLGSDSLDNSIGSLRLSGYLEAMRRLGLEPQPGWVRSFDATADEPYSFESGYEMTRDLLAQCPEVTAIFAIADVLAIGALRAARESGREVPRDLSIVGFDGIPAGKFVYPSLTTIEQPVEKIAEITCDMLFSQLAGDSPQHVIVPGSLVERGSVARVSPGKD</sequence>
<proteinExistence type="predicted"/>
<evidence type="ECO:0000256" key="1">
    <source>
        <dbReference type="ARBA" id="ARBA00023015"/>
    </source>
</evidence>
<keyword evidence="2 6" id="KW-0238">DNA-binding</keyword>
<dbReference type="InterPro" id="IPR046335">
    <property type="entry name" value="LacI/GalR-like_sensor"/>
</dbReference>
<dbReference type="Proteomes" id="UP000578252">
    <property type="component" value="Unassembled WGS sequence"/>
</dbReference>
<dbReference type="CDD" id="cd06267">
    <property type="entry name" value="PBP1_LacI_sugar_binding-like"/>
    <property type="match status" value="1"/>
</dbReference>
<keyword evidence="1" id="KW-0805">Transcription regulation</keyword>
<dbReference type="SUPFAM" id="SSF47413">
    <property type="entry name" value="lambda repressor-like DNA-binding domains"/>
    <property type="match status" value="1"/>
</dbReference>
<dbReference type="PANTHER" id="PTHR30146:SF109">
    <property type="entry name" value="HTH-TYPE TRANSCRIPTIONAL REGULATOR GALS"/>
    <property type="match status" value="1"/>
</dbReference>
<dbReference type="EMBL" id="JABCUS010000001">
    <property type="protein sequence ID" value="NMX02455.1"/>
    <property type="molecule type" value="Genomic_DNA"/>
</dbReference>
<keyword evidence="3" id="KW-0804">Transcription</keyword>
<dbReference type="SUPFAM" id="SSF53822">
    <property type="entry name" value="Periplasmic binding protein-like I"/>
    <property type="match status" value="1"/>
</dbReference>
<reference evidence="7 8" key="1">
    <citation type="submission" date="2020-04" db="EMBL/GenBank/DDBJ databases">
        <title>Antimicrobial susceptibility and clonality of vaginal-derived multi-drug resistant Mobiluncus isolates in China.</title>
        <authorList>
            <person name="Zhang X."/>
        </authorList>
    </citation>
    <scope>NUCLEOTIDE SEQUENCE [LARGE SCALE GENOMIC DNA]</scope>
    <source>
        <strain evidence="6 7">12</strain>
        <strain evidence="5 8">13</strain>
    </source>
</reference>
<dbReference type="Pfam" id="PF13377">
    <property type="entry name" value="Peripla_BP_3"/>
    <property type="match status" value="1"/>
</dbReference>
<dbReference type="Proteomes" id="UP000575397">
    <property type="component" value="Unassembled WGS sequence"/>
</dbReference>
<protein>
    <submittedName>
        <fullName evidence="6">LacI family DNA-binding transcriptional regulator</fullName>
    </submittedName>
</protein>
<evidence type="ECO:0000313" key="8">
    <source>
        <dbReference type="Proteomes" id="UP000578252"/>
    </source>
</evidence>
<evidence type="ECO:0000259" key="4">
    <source>
        <dbReference type="PROSITE" id="PS50932"/>
    </source>
</evidence>
<dbReference type="GO" id="GO:0000976">
    <property type="term" value="F:transcription cis-regulatory region binding"/>
    <property type="evidence" value="ECO:0007669"/>
    <property type="project" value="TreeGrafter"/>
</dbReference>
<dbReference type="EMBL" id="JABCUR010000007">
    <property type="protein sequence ID" value="NMW65590.1"/>
    <property type="molecule type" value="Genomic_DNA"/>
</dbReference>
<dbReference type="PANTHER" id="PTHR30146">
    <property type="entry name" value="LACI-RELATED TRANSCRIPTIONAL REPRESSOR"/>
    <property type="match status" value="1"/>
</dbReference>
<dbReference type="RefSeq" id="WP_169762050.1">
    <property type="nucleotide sequence ID" value="NZ_JABCUQ010000021.1"/>
</dbReference>
<name>A0A7Y0URK5_9ACTO</name>